<sequence>MSSALATSGIGRDAEGLRAPEIRETHTGLVVLVGDRAYKAKKSVVTEFLDFSTVERREEACQREVRLNGRLSADSYLGVAHLSHPESDEPEPVVLMRRYPDSIRLASMVRRGEPVEHHLSAIAEKLASFHAMAARGPNVDACGTAAAIKTRWRQNVAELDHFSTELVDPAVVAEIDRLAGQYVDGRAGLFARRIVDLRVVDGHGDLIADDVFCPATGPVLLDCLEFDDRLRFVDGLDDAAFLAMDLEFLGSPSLAEFFLGEYRRIAGDSAPMSLAHFYIAYRAVVRAKVDCIRVSQGDAGARVGVRRHLDLALQHLRTGTVRLVLVGGGPGTGKTTLAHALADRTAAEVISSDDVRREMHADGDLDGVAGVYGAGLYTSDNVDAVYDALLHRAGLLLAEGQSVILDATWRESRHRLKARDMADGAKCPTVEIACTVPIDVATARILSRRNSSSDATPDIASAMGREKTSWEGAHLVDTSRPLGDTSAEAHQICCLAN</sequence>
<gene>
    <name evidence="1" type="ORF">D8S82_09635</name>
</gene>
<dbReference type="InterPro" id="IPR027417">
    <property type="entry name" value="P-loop_NTPase"/>
</dbReference>
<dbReference type="EMBL" id="VIFX01000010">
    <property type="protein sequence ID" value="TQR86731.1"/>
    <property type="molecule type" value="Genomic_DNA"/>
</dbReference>
<accession>A0A544W3D2</accession>
<dbReference type="SUPFAM" id="SSF52540">
    <property type="entry name" value="P-loop containing nucleoside triphosphate hydrolases"/>
    <property type="match status" value="1"/>
</dbReference>
<dbReference type="Pfam" id="PF13671">
    <property type="entry name" value="AAA_33"/>
    <property type="match status" value="1"/>
</dbReference>
<proteinExistence type="predicted"/>
<dbReference type="AlphaFoldDB" id="A0A544W3D2"/>
<comment type="caution">
    <text evidence="1">The sequence shown here is derived from an EMBL/GenBank/DDBJ whole genome shotgun (WGS) entry which is preliminary data.</text>
</comment>
<name>A0A544W3D2_9MYCO</name>
<reference evidence="1 2" key="1">
    <citation type="submission" date="2018-10" db="EMBL/GenBank/DDBJ databases">
        <title>Draft genome of Mycobacterium hodleri strain B.</title>
        <authorList>
            <person name="Amande T.J."/>
            <person name="Mcgenity T.J."/>
        </authorList>
    </citation>
    <scope>NUCLEOTIDE SEQUENCE [LARGE SCALE GENOMIC DNA]</scope>
    <source>
        <strain evidence="1 2">B</strain>
    </source>
</reference>
<dbReference type="InterPro" id="IPR052732">
    <property type="entry name" value="Cell-binding_unc_protein"/>
</dbReference>
<protein>
    <submittedName>
        <fullName evidence="1">AAA family ATPase</fullName>
    </submittedName>
</protein>
<dbReference type="SUPFAM" id="SSF56112">
    <property type="entry name" value="Protein kinase-like (PK-like)"/>
    <property type="match status" value="1"/>
</dbReference>
<dbReference type="InterPro" id="IPR011009">
    <property type="entry name" value="Kinase-like_dom_sf"/>
</dbReference>
<dbReference type="PANTHER" id="PTHR43883:SF1">
    <property type="entry name" value="GLUCONOKINASE"/>
    <property type="match status" value="1"/>
</dbReference>
<keyword evidence="2" id="KW-1185">Reference proteome</keyword>
<dbReference type="Gene3D" id="3.40.50.300">
    <property type="entry name" value="P-loop containing nucleotide triphosphate hydrolases"/>
    <property type="match status" value="1"/>
</dbReference>
<dbReference type="Proteomes" id="UP000315759">
    <property type="component" value="Unassembled WGS sequence"/>
</dbReference>
<evidence type="ECO:0000313" key="2">
    <source>
        <dbReference type="Proteomes" id="UP000315759"/>
    </source>
</evidence>
<organism evidence="1 2">
    <name type="scientific">Mycolicibacterium hodleri</name>
    <dbReference type="NCBI Taxonomy" id="49897"/>
    <lineage>
        <taxon>Bacteria</taxon>
        <taxon>Bacillati</taxon>
        <taxon>Actinomycetota</taxon>
        <taxon>Actinomycetes</taxon>
        <taxon>Mycobacteriales</taxon>
        <taxon>Mycobacteriaceae</taxon>
        <taxon>Mycolicibacterium</taxon>
    </lineage>
</organism>
<evidence type="ECO:0000313" key="1">
    <source>
        <dbReference type="EMBL" id="TQR86731.1"/>
    </source>
</evidence>
<dbReference type="PANTHER" id="PTHR43883">
    <property type="entry name" value="SLR0207 PROTEIN"/>
    <property type="match status" value="1"/>
</dbReference>
<dbReference type="RefSeq" id="WP_142551884.1">
    <property type="nucleotide sequence ID" value="NZ_VIFX01000010.1"/>
</dbReference>